<dbReference type="SUPFAM" id="SSF109604">
    <property type="entry name" value="HD-domain/PDEase-like"/>
    <property type="match status" value="1"/>
</dbReference>
<dbReference type="PROSITE" id="PS51671">
    <property type="entry name" value="ACT"/>
    <property type="match status" value="1"/>
</dbReference>
<dbReference type="Gene3D" id="1.10.3090.10">
    <property type="entry name" value="cca-adding enzyme, domain 2"/>
    <property type="match status" value="1"/>
</dbReference>
<dbReference type="InterPro" id="IPR010043">
    <property type="entry name" value="UTase/UR"/>
</dbReference>
<comment type="caution">
    <text evidence="8">The sequence shown here is derived from an EMBL/GenBank/DDBJ whole genome shotgun (WGS) entry which is preliminary data.</text>
</comment>
<dbReference type="Pfam" id="PF01966">
    <property type="entry name" value="HD"/>
    <property type="match status" value="1"/>
</dbReference>
<dbReference type="PANTHER" id="PTHR47320">
    <property type="entry name" value="BIFUNCTIONAL URIDYLYLTRANSFERASE/URIDYLYL-REMOVING ENZYME"/>
    <property type="match status" value="1"/>
</dbReference>
<keyword evidence="3" id="KW-0677">Repeat</keyword>
<dbReference type="InterPro" id="IPR013546">
    <property type="entry name" value="PII_UdlTrfase/GS_AdlTrfase"/>
</dbReference>
<dbReference type="SUPFAM" id="SSF81301">
    <property type="entry name" value="Nucleotidyltransferase"/>
    <property type="match status" value="1"/>
</dbReference>
<dbReference type="InterPro" id="IPR045865">
    <property type="entry name" value="ACT-like_dom_sf"/>
</dbReference>
<protein>
    <submittedName>
        <fullName evidence="8">Protein-PII uridylyltransferase</fullName>
    </submittedName>
</protein>
<reference evidence="8 9" key="1">
    <citation type="submission" date="2016-03" db="EMBL/GenBank/DDBJ databases">
        <authorList>
            <person name="Ploux O."/>
        </authorList>
    </citation>
    <scope>NUCLEOTIDE SEQUENCE [LARGE SCALE GENOMIC DNA]</scope>
    <source>
        <strain evidence="8 9">BER2</strain>
    </source>
</reference>
<evidence type="ECO:0000256" key="3">
    <source>
        <dbReference type="ARBA" id="ARBA00022737"/>
    </source>
</evidence>
<keyword evidence="6" id="KW-0511">Multifunctional enzyme</keyword>
<dbReference type="InterPro" id="IPR003607">
    <property type="entry name" value="HD/PDEase_dom"/>
</dbReference>
<evidence type="ECO:0000256" key="1">
    <source>
        <dbReference type="ARBA" id="ARBA00022679"/>
    </source>
</evidence>
<dbReference type="PANTHER" id="PTHR47320:SF1">
    <property type="entry name" value="BIFUNCTIONAL URIDYLYLTRANSFERASE_URIDYLYL-REMOVING ENZYME"/>
    <property type="match status" value="1"/>
</dbReference>
<dbReference type="CDD" id="cd04873">
    <property type="entry name" value="ACT_UUR-ACR-like"/>
    <property type="match status" value="2"/>
</dbReference>
<evidence type="ECO:0000256" key="2">
    <source>
        <dbReference type="ARBA" id="ARBA00022695"/>
    </source>
</evidence>
<dbReference type="OrthoDB" id="5287182at2"/>
<dbReference type="CDD" id="cd00077">
    <property type="entry name" value="HDc"/>
    <property type="match status" value="1"/>
</dbReference>
<organism evidence="8 9">
    <name type="scientific">Bdellovibrio bacteriovorus</name>
    <dbReference type="NCBI Taxonomy" id="959"/>
    <lineage>
        <taxon>Bacteria</taxon>
        <taxon>Pseudomonadati</taxon>
        <taxon>Bdellovibrionota</taxon>
        <taxon>Bdellovibrionia</taxon>
        <taxon>Bdellovibrionales</taxon>
        <taxon>Pseudobdellovibrionaceae</taxon>
        <taxon>Bdellovibrio</taxon>
    </lineage>
</organism>
<evidence type="ECO:0000313" key="9">
    <source>
        <dbReference type="Proteomes" id="UP000075391"/>
    </source>
</evidence>
<dbReference type="AlphaFoldDB" id="A0A150WEH1"/>
<evidence type="ECO:0000313" key="8">
    <source>
        <dbReference type="EMBL" id="KYG61272.1"/>
    </source>
</evidence>
<evidence type="ECO:0000256" key="4">
    <source>
        <dbReference type="ARBA" id="ARBA00022801"/>
    </source>
</evidence>
<dbReference type="GO" id="GO:0008773">
    <property type="term" value="F:[protein-PII] uridylyltransferase activity"/>
    <property type="evidence" value="ECO:0007669"/>
    <property type="project" value="InterPro"/>
</dbReference>
<dbReference type="RefSeq" id="WP_063244632.1">
    <property type="nucleotide sequence ID" value="NZ_LUKF01000017.1"/>
</dbReference>
<feature type="domain" description="ACT" evidence="7">
    <location>
        <begin position="706"/>
        <end position="770"/>
    </location>
</feature>
<sequence length="770" mass="89187">MATRSFLSSTQWEQAQEVLTPPLMTPDGDVRQVFCFSAENFSGWLSARLEEIFKSSPEWEKCHPIILGSWARGELSPKSDIDVLFCGDEEKVKLFVDKANEQGLKLRYRMPHNPSDWTENVEAFDILALLKARPWTPEGAQKLFEQQKKIWSKKNYYRRILLKAVKEERKNRAKRFDSITNYLEPNLKFGPGGLRDLEQGLQIYELFAEKFTHPGHALNVLHYYRNYFLNIRQKLHLEGHGDILSNAVQFDLAKWMGFKTHKDFMRDLQRGLSRVHFYSDWIVEVAESSEKELKKLERFEFKKFEDLSLALHKNSSVLVQKKVRENLDSLLPDAKVKSLAKRRGQVLESILDIKATDEFLVSIFRSRLIDKLVPEIRRLVGYVQHDQYHRFTADSHIMQACREVKRIYKKSSQLGPLKSLHQKLTKEDWRILSWSCLYHDLAKGLESGDHHSDLGVTIVERDFKSYGFSKLFTDEVKWMVKNHLEISQAAFRKNPKDPKVWQDLRDKGVEGARLYRLALFTAIDIRATNPEAWNEWKAKLLRDLVVSLESKKAQDYFDFQTLRLRKKLQLSSEVIEELGPVLLDSLAIKDLVNDLKKAEHAEGSLAPLVYKTRKGEVWIRFHEKKDRKGLLSDYVGQLYSLGLGIRHASIHTLSKVGVYDWFQVSTTRNIQQLTKILENTQVQSKNIPAVKFESIQLVSADEKEWVISFKGPDQSGLLASAAKSLSELGVSIKSARVHTWGRQVDDIFTVKSLGSEPQELIANLRQKYQL</sequence>
<name>A0A150WEH1_BDEBC</name>
<dbReference type="GO" id="GO:0016787">
    <property type="term" value="F:hydrolase activity"/>
    <property type="evidence" value="ECO:0007669"/>
    <property type="project" value="UniProtKB-KW"/>
</dbReference>
<dbReference type="InterPro" id="IPR002912">
    <property type="entry name" value="ACT_dom"/>
</dbReference>
<keyword evidence="1 8" id="KW-0808">Transferase</keyword>
<keyword evidence="4" id="KW-0378">Hydrolase</keyword>
<keyword evidence="5" id="KW-0460">Magnesium</keyword>
<proteinExistence type="predicted"/>
<keyword evidence="2 8" id="KW-0548">Nucleotidyltransferase</keyword>
<evidence type="ECO:0000256" key="6">
    <source>
        <dbReference type="ARBA" id="ARBA00023268"/>
    </source>
</evidence>
<dbReference type="Pfam" id="PF08335">
    <property type="entry name" value="GlnD_UR_UTase"/>
    <property type="match status" value="1"/>
</dbReference>
<evidence type="ECO:0000259" key="7">
    <source>
        <dbReference type="PROSITE" id="PS51671"/>
    </source>
</evidence>
<dbReference type="Gene3D" id="3.30.460.10">
    <property type="entry name" value="Beta Polymerase, domain 2"/>
    <property type="match status" value="1"/>
</dbReference>
<evidence type="ECO:0000256" key="5">
    <source>
        <dbReference type="ARBA" id="ARBA00022842"/>
    </source>
</evidence>
<dbReference type="InterPro" id="IPR006674">
    <property type="entry name" value="HD_domain"/>
</dbReference>
<dbReference type="InterPro" id="IPR043519">
    <property type="entry name" value="NT_sf"/>
</dbReference>
<accession>A0A150WEH1</accession>
<dbReference type="EMBL" id="LUKF01000017">
    <property type="protein sequence ID" value="KYG61272.1"/>
    <property type="molecule type" value="Genomic_DNA"/>
</dbReference>
<gene>
    <name evidence="8" type="ORF">AZI85_10050</name>
</gene>
<dbReference type="SUPFAM" id="SSF55021">
    <property type="entry name" value="ACT-like"/>
    <property type="match status" value="1"/>
</dbReference>
<dbReference type="Proteomes" id="UP000075391">
    <property type="component" value="Unassembled WGS sequence"/>
</dbReference>